<dbReference type="InterPro" id="IPR002575">
    <property type="entry name" value="Aminoglycoside_PTrfase"/>
</dbReference>
<dbReference type="EMBL" id="JBFXLT010000083">
    <property type="protein sequence ID" value="KAL2809744.1"/>
    <property type="molecule type" value="Genomic_DNA"/>
</dbReference>
<evidence type="ECO:0000259" key="1">
    <source>
        <dbReference type="Pfam" id="PF01636"/>
    </source>
</evidence>
<protein>
    <recommendedName>
        <fullName evidence="1">Aminoglycoside phosphotransferase domain-containing protein</fullName>
    </recommendedName>
</protein>
<dbReference type="Gene3D" id="3.90.1200.10">
    <property type="match status" value="1"/>
</dbReference>
<reference evidence="2 3" key="1">
    <citation type="submission" date="2024-07" db="EMBL/GenBank/DDBJ databases">
        <title>Section-level genome sequencing and comparative genomics of Aspergillus sections Usti and Cavernicolus.</title>
        <authorList>
            <consortium name="Lawrence Berkeley National Laboratory"/>
            <person name="Nybo J.L."/>
            <person name="Vesth T.C."/>
            <person name="Theobald S."/>
            <person name="Frisvad J.C."/>
            <person name="Larsen T.O."/>
            <person name="Kjaerboelling I."/>
            <person name="Rothschild-Mancinelli K."/>
            <person name="Lyhne E.K."/>
            <person name="Kogle M.E."/>
            <person name="Barry K."/>
            <person name="Clum A."/>
            <person name="Na H."/>
            <person name="Ledsgaard L."/>
            <person name="Lin J."/>
            <person name="Lipzen A."/>
            <person name="Kuo A."/>
            <person name="Riley R."/>
            <person name="Mondo S."/>
            <person name="Labutti K."/>
            <person name="Haridas S."/>
            <person name="Pangalinan J."/>
            <person name="Salamov A.A."/>
            <person name="Simmons B.A."/>
            <person name="Magnuson J.K."/>
            <person name="Chen J."/>
            <person name="Drula E."/>
            <person name="Henrissat B."/>
            <person name="Wiebenga A."/>
            <person name="Lubbers R.J."/>
            <person name="Gomes A.C."/>
            <person name="Makela M.R."/>
            <person name="Stajich J."/>
            <person name="Grigoriev I.V."/>
            <person name="Mortensen U.H."/>
            <person name="De Vries R.P."/>
            <person name="Baker S.E."/>
            <person name="Andersen M.R."/>
        </authorList>
    </citation>
    <scope>NUCLEOTIDE SEQUENCE [LARGE SCALE GENOMIC DNA]</scope>
    <source>
        <strain evidence="2 3">CBS 588.65</strain>
    </source>
</reference>
<dbReference type="PANTHER" id="PTHR21310">
    <property type="entry name" value="AMINOGLYCOSIDE PHOSPHOTRANSFERASE-RELATED-RELATED"/>
    <property type="match status" value="1"/>
</dbReference>
<keyword evidence="3" id="KW-1185">Reference proteome</keyword>
<evidence type="ECO:0000313" key="2">
    <source>
        <dbReference type="EMBL" id="KAL2809744.1"/>
    </source>
</evidence>
<dbReference type="Proteomes" id="UP001610334">
    <property type="component" value="Unassembled WGS sequence"/>
</dbReference>
<name>A0ABR4H3C5_9EURO</name>
<dbReference type="PANTHER" id="PTHR21310:SF54">
    <property type="entry name" value="AMINOGLYCOSIDE PHOSPHOTRANSFERASE DOMAIN-CONTAINING PROTEIN"/>
    <property type="match status" value="1"/>
</dbReference>
<gene>
    <name evidence="2" type="ORF">BJX63DRAFT_404421</name>
</gene>
<dbReference type="InterPro" id="IPR011009">
    <property type="entry name" value="Kinase-like_dom_sf"/>
</dbReference>
<dbReference type="Pfam" id="PF01636">
    <property type="entry name" value="APH"/>
    <property type="match status" value="1"/>
</dbReference>
<dbReference type="SUPFAM" id="SSF56112">
    <property type="entry name" value="Protein kinase-like (PK-like)"/>
    <property type="match status" value="1"/>
</dbReference>
<dbReference type="InterPro" id="IPR051678">
    <property type="entry name" value="AGP_Transferase"/>
</dbReference>
<feature type="domain" description="Aminoglycoside phosphotransferase" evidence="1">
    <location>
        <begin position="72"/>
        <end position="138"/>
    </location>
</feature>
<proteinExistence type="predicted"/>
<evidence type="ECO:0000313" key="3">
    <source>
        <dbReference type="Proteomes" id="UP001610334"/>
    </source>
</evidence>
<comment type="caution">
    <text evidence="2">The sequence shown here is derived from an EMBL/GenBank/DDBJ whole genome shotgun (WGS) entry which is preliminary data.</text>
</comment>
<sequence length="160" mass="18968">MKSLHLYVNLARGPANTLDLLSARKFLITSSSYGQKPGHFPNIEEFNDWFSSLPQSRLPASQKFKDPNRDFLPDGRDIKFTHADLHRRNIMISSTAPFRVITIVDWGQAGWYPDYWEYCKALYTCWYENEWRRDWIDKFLYPRLQEFQVFSEYTKAIGAV</sequence>
<accession>A0ABR4H3C5</accession>
<organism evidence="2 3">
    <name type="scientific">Aspergillus granulosus</name>
    <dbReference type="NCBI Taxonomy" id="176169"/>
    <lineage>
        <taxon>Eukaryota</taxon>
        <taxon>Fungi</taxon>
        <taxon>Dikarya</taxon>
        <taxon>Ascomycota</taxon>
        <taxon>Pezizomycotina</taxon>
        <taxon>Eurotiomycetes</taxon>
        <taxon>Eurotiomycetidae</taxon>
        <taxon>Eurotiales</taxon>
        <taxon>Aspergillaceae</taxon>
        <taxon>Aspergillus</taxon>
        <taxon>Aspergillus subgen. Nidulantes</taxon>
    </lineage>
</organism>